<proteinExistence type="predicted"/>
<evidence type="ECO:0000313" key="4">
    <source>
        <dbReference type="WBParaSite" id="GPUH_0000030201-mRNA-1"/>
    </source>
</evidence>
<organism evidence="4">
    <name type="scientific">Gongylonema pulchrum</name>
    <dbReference type="NCBI Taxonomy" id="637853"/>
    <lineage>
        <taxon>Eukaryota</taxon>
        <taxon>Metazoa</taxon>
        <taxon>Ecdysozoa</taxon>
        <taxon>Nematoda</taxon>
        <taxon>Chromadorea</taxon>
        <taxon>Rhabditida</taxon>
        <taxon>Spirurina</taxon>
        <taxon>Spiruromorpha</taxon>
        <taxon>Spiruroidea</taxon>
        <taxon>Gongylonematidae</taxon>
        <taxon>Gongylonema</taxon>
    </lineage>
</organism>
<evidence type="ECO:0000256" key="1">
    <source>
        <dbReference type="SAM" id="MobiDB-lite"/>
    </source>
</evidence>
<reference evidence="4" key="1">
    <citation type="submission" date="2016-06" db="UniProtKB">
        <authorList>
            <consortium name="WormBaseParasite"/>
        </authorList>
    </citation>
    <scope>IDENTIFICATION</scope>
</reference>
<feature type="compositionally biased region" description="Pro residues" evidence="1">
    <location>
        <begin position="426"/>
        <end position="436"/>
    </location>
</feature>
<feature type="region of interest" description="Disordered" evidence="1">
    <location>
        <begin position="283"/>
        <end position="318"/>
    </location>
</feature>
<dbReference type="AlphaFoldDB" id="A0A183CV12"/>
<feature type="region of interest" description="Disordered" evidence="1">
    <location>
        <begin position="89"/>
        <end position="169"/>
    </location>
</feature>
<dbReference type="WBParaSite" id="GPUH_0000030201-mRNA-1">
    <property type="protein sequence ID" value="GPUH_0000030201-mRNA-1"/>
    <property type="gene ID" value="GPUH_0000030201"/>
</dbReference>
<keyword evidence="3" id="KW-1185">Reference proteome</keyword>
<protein>
    <submittedName>
        <fullName evidence="4">Cyclin-dependent kinase 5 activator 1</fullName>
    </submittedName>
</protein>
<name>A0A183CV12_9BILA</name>
<sequence length="452" mass="49366">MEGGVWQEEDEREVPRCPYLFTAFLEGSDATRSAISRVDNSVSGKMLQAACRQSLSSSSSVPEASSHYPKAADTDNFDQRLLDFAVNSRRHRKSKGLQANDVQNEEDSSAVVTSVDSDEQQQRSHHSRHRFVEPRYPSRITIRTAKGHPVSSRQKKRKQSSLPQQQSKNLLTPLAAGRLSMRRHDCDGADCLKNNRAVSLYVPPKNNTHGKRQPPLLLLSNNPVKGRGKSSSDHNNGSTRGTSSKKRHRPHEGAPRKSSSLHTGLEVLGPEIHQTQSQLGASYYTSSRTNSYQPPRYGGAEGKSLEEQSLAPPPFAGGAELTDFIQPGDSATTTRIYDVSQISVPKRRGSAKAAGAPLAYYGANRLLQHRHQQQHPAAPHENRSAYGALLPAPLLPQETASDSHAPAIPLFQQPAHSIYSTYPAQSPGPTPPPHYQPRPGSSSQVDAVKTAT</sequence>
<accession>A0A183CV12</accession>
<evidence type="ECO:0000313" key="3">
    <source>
        <dbReference type="Proteomes" id="UP000271098"/>
    </source>
</evidence>
<feature type="compositionally biased region" description="Polar residues" evidence="1">
    <location>
        <begin position="283"/>
        <end position="293"/>
    </location>
</feature>
<reference evidence="2 3" key="2">
    <citation type="submission" date="2018-11" db="EMBL/GenBank/DDBJ databases">
        <authorList>
            <consortium name="Pathogen Informatics"/>
        </authorList>
    </citation>
    <scope>NUCLEOTIDE SEQUENCE [LARGE SCALE GENOMIC DNA]</scope>
</reference>
<feature type="region of interest" description="Disordered" evidence="1">
    <location>
        <begin position="201"/>
        <end position="262"/>
    </location>
</feature>
<feature type="compositionally biased region" description="Polar residues" evidence="1">
    <location>
        <begin position="414"/>
        <end position="424"/>
    </location>
</feature>
<evidence type="ECO:0000313" key="2">
    <source>
        <dbReference type="EMBL" id="VDK27811.1"/>
    </source>
</evidence>
<feature type="compositionally biased region" description="Polar residues" evidence="1">
    <location>
        <begin position="233"/>
        <end position="242"/>
    </location>
</feature>
<dbReference type="Proteomes" id="UP000271098">
    <property type="component" value="Unassembled WGS sequence"/>
</dbReference>
<feature type="region of interest" description="Disordered" evidence="1">
    <location>
        <begin position="388"/>
        <end position="452"/>
    </location>
</feature>
<dbReference type="EMBL" id="UYRT01000243">
    <property type="protein sequence ID" value="VDK27811.1"/>
    <property type="molecule type" value="Genomic_DNA"/>
</dbReference>
<feature type="compositionally biased region" description="Polar residues" evidence="1">
    <location>
        <begin position="439"/>
        <end position="452"/>
    </location>
</feature>
<gene>
    <name evidence="2" type="ORF">GPUH_LOCUS303</name>
</gene>
<dbReference type="OrthoDB" id="5866834at2759"/>